<keyword evidence="1" id="KW-0732">Signal</keyword>
<comment type="caution">
    <text evidence="2">The sequence shown here is derived from an EMBL/GenBank/DDBJ whole genome shotgun (WGS) entry which is preliminary data.</text>
</comment>
<reference evidence="2 3" key="1">
    <citation type="submission" date="2019-11" db="EMBL/GenBank/DDBJ databases">
        <title>Genome sequence of Deinococcus xianganensis Y35, AI-2 producing algicidal bacterium, isolated from lake water.</title>
        <authorList>
            <person name="Li Y."/>
        </authorList>
    </citation>
    <scope>NUCLEOTIDE SEQUENCE [LARGE SCALE GENOMIC DNA]</scope>
    <source>
        <strain evidence="2 3">Y35</strain>
    </source>
</reference>
<dbReference type="RefSeq" id="WP_160982534.1">
    <property type="nucleotide sequence ID" value="NZ_WVHK01000155.1"/>
</dbReference>
<name>A0A6I4YXV9_9DEIO</name>
<gene>
    <name evidence="2" type="ORF">GLX28_20235</name>
</gene>
<accession>A0A6I4YXV9</accession>
<evidence type="ECO:0000256" key="1">
    <source>
        <dbReference type="SAM" id="SignalP"/>
    </source>
</evidence>
<sequence>MPVRSALLTSLMAISFASAATTTPARPGGAASASGALTAAPVPPAATVTPILNPGQTWVMQADPARTGWPAAGVIMTLGPYRKVGAASVKFTLSARPQGAATATDDLYYDPLDSDPEFIAGTRLVTRPGAAPLSVSCLVRTPHARVGEAQQGLLLTGNLFSREGTALAIRYLNGGSLGGQPTCTLTRTR</sequence>
<organism evidence="2 3">
    <name type="scientific">Deinococcus xianganensis</name>
    <dbReference type="NCBI Taxonomy" id="1507289"/>
    <lineage>
        <taxon>Bacteria</taxon>
        <taxon>Thermotogati</taxon>
        <taxon>Deinococcota</taxon>
        <taxon>Deinococci</taxon>
        <taxon>Deinococcales</taxon>
        <taxon>Deinococcaceae</taxon>
        <taxon>Deinococcus</taxon>
    </lineage>
</organism>
<dbReference type="AlphaFoldDB" id="A0A6I4YXV9"/>
<evidence type="ECO:0008006" key="4">
    <source>
        <dbReference type="Google" id="ProtNLM"/>
    </source>
</evidence>
<evidence type="ECO:0000313" key="2">
    <source>
        <dbReference type="EMBL" id="MXV21953.1"/>
    </source>
</evidence>
<proteinExistence type="predicted"/>
<protein>
    <recommendedName>
        <fullName evidence="4">Secreted protein</fullName>
    </recommendedName>
</protein>
<evidence type="ECO:0000313" key="3">
    <source>
        <dbReference type="Proteomes" id="UP000430519"/>
    </source>
</evidence>
<feature type="chain" id="PRO_5026156944" description="Secreted protein" evidence="1">
    <location>
        <begin position="20"/>
        <end position="189"/>
    </location>
</feature>
<dbReference type="EMBL" id="WVHK01000155">
    <property type="protein sequence ID" value="MXV21953.1"/>
    <property type="molecule type" value="Genomic_DNA"/>
</dbReference>
<keyword evidence="3" id="KW-1185">Reference proteome</keyword>
<feature type="signal peptide" evidence="1">
    <location>
        <begin position="1"/>
        <end position="19"/>
    </location>
</feature>
<dbReference type="Proteomes" id="UP000430519">
    <property type="component" value="Unassembled WGS sequence"/>
</dbReference>